<dbReference type="Proteomes" id="UP000657006">
    <property type="component" value="Unassembled WGS sequence"/>
</dbReference>
<reference evidence="2" key="1">
    <citation type="submission" date="2020-08" db="EMBL/GenBank/DDBJ databases">
        <title>Genome public.</title>
        <authorList>
            <person name="Liu C."/>
            <person name="Sun Q."/>
        </authorList>
    </citation>
    <scope>NUCLEOTIDE SEQUENCE</scope>
    <source>
        <strain evidence="2">NSJ-32</strain>
    </source>
</reference>
<dbReference type="AlphaFoldDB" id="A0A926DRM7"/>
<dbReference type="RefSeq" id="WP_177719261.1">
    <property type="nucleotide sequence ID" value="NZ_JACRSQ010000004.1"/>
</dbReference>
<keyword evidence="3" id="KW-1185">Reference proteome</keyword>
<keyword evidence="1" id="KW-0175">Coiled coil</keyword>
<protein>
    <submittedName>
        <fullName evidence="2">Uncharacterized protein</fullName>
    </submittedName>
</protein>
<evidence type="ECO:0000313" key="3">
    <source>
        <dbReference type="Proteomes" id="UP000657006"/>
    </source>
</evidence>
<accession>A0A926DRM7</accession>
<name>A0A926DRM7_9FIRM</name>
<comment type="caution">
    <text evidence="2">The sequence shown here is derived from an EMBL/GenBank/DDBJ whole genome shotgun (WGS) entry which is preliminary data.</text>
</comment>
<feature type="coiled-coil region" evidence="1">
    <location>
        <begin position="329"/>
        <end position="356"/>
    </location>
</feature>
<evidence type="ECO:0000256" key="1">
    <source>
        <dbReference type="SAM" id="Coils"/>
    </source>
</evidence>
<proteinExistence type="predicted"/>
<dbReference type="EMBL" id="JACRSQ010000004">
    <property type="protein sequence ID" value="MBC8542773.1"/>
    <property type="molecule type" value="Genomic_DNA"/>
</dbReference>
<organism evidence="2 3">
    <name type="scientific">Bianquea renquensis</name>
    <dbReference type="NCBI Taxonomy" id="2763661"/>
    <lineage>
        <taxon>Bacteria</taxon>
        <taxon>Bacillati</taxon>
        <taxon>Bacillota</taxon>
        <taxon>Clostridia</taxon>
        <taxon>Eubacteriales</taxon>
        <taxon>Bianqueaceae</taxon>
        <taxon>Bianquea</taxon>
    </lineage>
</organism>
<gene>
    <name evidence="2" type="ORF">H8730_04325</name>
</gene>
<sequence length="641" mass="69619">MKKADKLRKRICAILFIGGFLIASMTAWRLPSYAEERQQVTREEDLPTIDVVRDKDETVYVLLNGDGTVKSVHVVNTFPVDGPGRYRDYGVYSQVVNLSNSAMAQVRNGAVTWELEGDIHRFYYEGTASKPGELPFTLTLSYSLDGEKVSEDALAGAAGHVALELSIEANVKAEAYFQQNYMAQVSIPLDMEICRNISAPEASTVISGKSMTATYMVMAGQSGEYRLEWDTTDFSMDEISMIVMDSSVDMASMMSSVLDTDALIEGVGGMSTVMGQLVEGTKELEAGAEGLTVAGSKLKSAGAALVQGYKAISTALSQVALTQEQIDELKGAQSQLDSLAEAMGELRKLLGELQDEAYLADMLGKLKQQISDAFEERLNLSGSVGETTMPAVDTREWSEALTQRILALLPPDVGLTPEQQQQLADTVSQAGGELVQQIEQTVSDAVAQQMALILMQYQDQLEGALEDVLWQLETSPDMGLEGLTSQLEEIARELDSKLADLQAGIEGIAMLSTGLEAQRQGLLQLSTGMKELNEGLSAYVDGISQMVDGASALPEGVKALTQGQELIKNGLDTAKERMDEMLKSLEKGEGSLTSYAAPEQGAVHSVQFVYRIDAIESPTETTFTVQEEEKGFWERVLDLFR</sequence>
<evidence type="ECO:0000313" key="2">
    <source>
        <dbReference type="EMBL" id="MBC8542773.1"/>
    </source>
</evidence>